<accession>A0A1S8NJ27</accession>
<dbReference type="STRING" id="169679.CSACC_41510"/>
<evidence type="ECO:0000259" key="1">
    <source>
        <dbReference type="Pfam" id="PF11823"/>
    </source>
</evidence>
<evidence type="ECO:0000313" key="2">
    <source>
        <dbReference type="EMBL" id="OOM16494.1"/>
    </source>
</evidence>
<dbReference type="Proteomes" id="UP000191154">
    <property type="component" value="Unassembled WGS sequence"/>
</dbReference>
<name>A0A1S8NJ27_CLOSA</name>
<reference evidence="2 3" key="1">
    <citation type="submission" date="2016-05" db="EMBL/GenBank/DDBJ databases">
        <title>Microbial solvent formation.</title>
        <authorList>
            <person name="Poehlein A."/>
            <person name="Montoya Solano J.D."/>
            <person name="Flitsch S."/>
            <person name="Krabben P."/>
            <person name="Duerre P."/>
            <person name="Daniel R."/>
        </authorList>
    </citation>
    <scope>NUCLEOTIDE SEQUENCE [LARGE SCALE GENOMIC DNA]</scope>
    <source>
        <strain evidence="2 3">L1-8</strain>
    </source>
</reference>
<protein>
    <recommendedName>
        <fullName evidence="1">Putative Se/S carrier protein-like domain-containing protein</fullName>
    </recommendedName>
</protein>
<organism evidence="2 3">
    <name type="scientific">Clostridium saccharobutylicum</name>
    <dbReference type="NCBI Taxonomy" id="169679"/>
    <lineage>
        <taxon>Bacteria</taxon>
        <taxon>Bacillati</taxon>
        <taxon>Bacillota</taxon>
        <taxon>Clostridia</taxon>
        <taxon>Eubacteriales</taxon>
        <taxon>Clostridiaceae</taxon>
        <taxon>Clostridium</taxon>
    </lineage>
</organism>
<dbReference type="InterPro" id="IPR021778">
    <property type="entry name" value="Se/S_carrier-like"/>
</dbReference>
<sequence length="89" mass="10398">MATEEYDYIMTFTSHNRALYMYQRLTGINIKVKLVTAPNKINISCTQAVKFKETDIEIIQTELKRNNIYPTATFKIIKDGKNETYELVN</sequence>
<dbReference type="AlphaFoldDB" id="A0A1S8NJ27"/>
<gene>
    <name evidence="2" type="ORF">CLOSAC_07650</name>
</gene>
<feature type="domain" description="Putative Se/S carrier protein-like" evidence="1">
    <location>
        <begin position="7"/>
        <end position="74"/>
    </location>
</feature>
<evidence type="ECO:0000313" key="3">
    <source>
        <dbReference type="Proteomes" id="UP000191154"/>
    </source>
</evidence>
<comment type="caution">
    <text evidence="2">The sequence shown here is derived from an EMBL/GenBank/DDBJ whole genome shotgun (WGS) entry which is preliminary data.</text>
</comment>
<proteinExistence type="predicted"/>
<dbReference type="Pfam" id="PF11823">
    <property type="entry name" value="Se_S_carrier"/>
    <property type="match status" value="1"/>
</dbReference>
<dbReference type="EMBL" id="LZYZ01000001">
    <property type="protein sequence ID" value="OOM16494.1"/>
    <property type="molecule type" value="Genomic_DNA"/>
</dbReference>
<dbReference type="RefSeq" id="WP_077864199.1">
    <property type="nucleotide sequence ID" value="NZ_LZYZ01000001.1"/>
</dbReference>